<evidence type="ECO:0000259" key="5">
    <source>
        <dbReference type="PROSITE" id="PS00624"/>
    </source>
</evidence>
<comment type="cofactor">
    <cofactor evidence="1">
        <name>FAD</name>
        <dbReference type="ChEBI" id="CHEBI:57692"/>
    </cofactor>
</comment>
<feature type="domain" description="Glucose-methanol-choline oxidoreductase N-terminal" evidence="5">
    <location>
        <begin position="252"/>
        <end position="266"/>
    </location>
</feature>
<evidence type="ECO:0000313" key="7">
    <source>
        <dbReference type="Proteomes" id="UP001601442"/>
    </source>
</evidence>
<keyword evidence="7" id="KW-1185">Reference proteome</keyword>
<evidence type="ECO:0000256" key="3">
    <source>
        <dbReference type="ARBA" id="ARBA00022630"/>
    </source>
</evidence>
<comment type="similarity">
    <text evidence="2">Belongs to the GMC oxidoreductase family.</text>
</comment>
<evidence type="ECO:0000313" key="6">
    <source>
        <dbReference type="EMBL" id="MFF0501589.1"/>
    </source>
</evidence>
<dbReference type="Pfam" id="PF00732">
    <property type="entry name" value="GMC_oxred_N"/>
    <property type="match status" value="1"/>
</dbReference>
<organism evidence="6 7">
    <name type="scientific">Nocardia aobensis</name>
    <dbReference type="NCBI Taxonomy" id="257277"/>
    <lineage>
        <taxon>Bacteria</taxon>
        <taxon>Bacillati</taxon>
        <taxon>Actinomycetota</taxon>
        <taxon>Actinomycetes</taxon>
        <taxon>Mycobacteriales</taxon>
        <taxon>Nocardiaceae</taxon>
        <taxon>Nocardia</taxon>
    </lineage>
</organism>
<gene>
    <name evidence="6" type="ORF">ACFYU5_34700</name>
</gene>
<reference evidence="6 7" key="1">
    <citation type="submission" date="2024-10" db="EMBL/GenBank/DDBJ databases">
        <title>The Natural Products Discovery Center: Release of the First 8490 Sequenced Strains for Exploring Actinobacteria Biosynthetic Diversity.</title>
        <authorList>
            <person name="Kalkreuter E."/>
            <person name="Kautsar S.A."/>
            <person name="Yang D."/>
            <person name="Bader C.D."/>
            <person name="Teijaro C.N."/>
            <person name="Fluegel L."/>
            <person name="Davis C.M."/>
            <person name="Simpson J.R."/>
            <person name="Lauterbach L."/>
            <person name="Steele A.D."/>
            <person name="Gui C."/>
            <person name="Meng S."/>
            <person name="Li G."/>
            <person name="Viehrig K."/>
            <person name="Ye F."/>
            <person name="Su P."/>
            <person name="Kiefer A.F."/>
            <person name="Nichols A."/>
            <person name="Cepeda A.J."/>
            <person name="Yan W."/>
            <person name="Fan B."/>
            <person name="Jiang Y."/>
            <person name="Adhikari A."/>
            <person name="Zheng C.-J."/>
            <person name="Schuster L."/>
            <person name="Cowan T.M."/>
            <person name="Smanski M.J."/>
            <person name="Chevrette M.G."/>
            <person name="De Carvalho L.P.S."/>
            <person name="Shen B."/>
        </authorList>
    </citation>
    <scope>NUCLEOTIDE SEQUENCE [LARGE SCALE GENOMIC DNA]</scope>
    <source>
        <strain evidence="6 7">NPDC004119</strain>
    </source>
</reference>
<dbReference type="PANTHER" id="PTHR11552">
    <property type="entry name" value="GLUCOSE-METHANOL-CHOLINE GMC OXIDOREDUCTASE"/>
    <property type="match status" value="1"/>
</dbReference>
<dbReference type="Proteomes" id="UP001601442">
    <property type="component" value="Unassembled WGS sequence"/>
</dbReference>
<evidence type="ECO:0000256" key="4">
    <source>
        <dbReference type="ARBA" id="ARBA00022827"/>
    </source>
</evidence>
<dbReference type="InterPro" id="IPR012132">
    <property type="entry name" value="GMC_OxRdtase"/>
</dbReference>
<keyword evidence="3" id="KW-0285">Flavoprotein</keyword>
<dbReference type="EMBL" id="JBIAMT010000010">
    <property type="protein sequence ID" value="MFF0501589.1"/>
    <property type="molecule type" value="Genomic_DNA"/>
</dbReference>
<dbReference type="SUPFAM" id="SSF54373">
    <property type="entry name" value="FAD-linked reductases, C-terminal domain"/>
    <property type="match status" value="1"/>
</dbReference>
<dbReference type="PROSITE" id="PS00624">
    <property type="entry name" value="GMC_OXRED_2"/>
    <property type="match status" value="1"/>
</dbReference>
<accession>A0ABW6PES2</accession>
<sequence length="503" mass="54301">MEHFDYVVIGAGSAGCVVAQRLSEDEQRSVLVLEAGPAVTDPRIHDPARWVELAGSEVDWGYLTEPQKYAAGRRIYWPRGRVVGGSSSINAMVHMRGCPGDYDGWAEQGCIGWDYASVLPTFKAYEDFVEGEADYHGTDGPLKLSMPQNAHPLSEAALSAALNMGHQLNSDFNGANIFGVGWNQLTVRDGRRQSAWAAFLAPAIGRSNLTLRTGVRVTKLVCDSGRVTAVEYIENGALHTTHVNSEVVLCAGAVETPKLLLLSGIGPASDLEDLGVSVTSDVPGVGANLHDHPGVGITFSARKPVLPGSNQHSELGMFANVDGTTDRPQVQFGVVLAPHVAPEMTAPSDGFTFYPSWTTPKSRGSLRLRSTDPMDHPMIDPCYLAEQSDLNGLVGAIELSREWAHSPEMAEWTECEVFPGPEAHDRAGLRDYVRRAVGTWFHPVGTCRMGSDAESVVDTTLKLRHFDNVRIADASVIPTVPLANTNAPTLMIAHRVADFILQS</sequence>
<dbReference type="Pfam" id="PF05199">
    <property type="entry name" value="GMC_oxred_C"/>
    <property type="match status" value="1"/>
</dbReference>
<dbReference type="InterPro" id="IPR007867">
    <property type="entry name" value="GMC_OxRtase_C"/>
</dbReference>
<dbReference type="InterPro" id="IPR000172">
    <property type="entry name" value="GMC_OxRdtase_N"/>
</dbReference>
<comment type="caution">
    <text evidence="6">The sequence shown here is derived from an EMBL/GenBank/DDBJ whole genome shotgun (WGS) entry which is preliminary data.</text>
</comment>
<evidence type="ECO:0000256" key="2">
    <source>
        <dbReference type="ARBA" id="ARBA00010790"/>
    </source>
</evidence>
<proteinExistence type="inferred from homology"/>
<dbReference type="SUPFAM" id="SSF51905">
    <property type="entry name" value="FAD/NAD(P)-binding domain"/>
    <property type="match status" value="1"/>
</dbReference>
<name>A0ABW6PES2_9NOCA</name>
<dbReference type="Gene3D" id="3.30.560.10">
    <property type="entry name" value="Glucose Oxidase, domain 3"/>
    <property type="match status" value="1"/>
</dbReference>
<keyword evidence="4" id="KW-0274">FAD</keyword>
<dbReference type="InterPro" id="IPR036188">
    <property type="entry name" value="FAD/NAD-bd_sf"/>
</dbReference>
<dbReference type="PANTHER" id="PTHR11552:SF147">
    <property type="entry name" value="CHOLINE DEHYDROGENASE, MITOCHONDRIAL"/>
    <property type="match status" value="1"/>
</dbReference>
<dbReference type="PIRSF" id="PIRSF000137">
    <property type="entry name" value="Alcohol_oxidase"/>
    <property type="match status" value="1"/>
</dbReference>
<protein>
    <submittedName>
        <fullName evidence="6">GMC family oxidoreductase</fullName>
    </submittedName>
</protein>
<dbReference type="Gene3D" id="3.50.50.60">
    <property type="entry name" value="FAD/NAD(P)-binding domain"/>
    <property type="match status" value="1"/>
</dbReference>
<evidence type="ECO:0000256" key="1">
    <source>
        <dbReference type="ARBA" id="ARBA00001974"/>
    </source>
</evidence>
<dbReference type="RefSeq" id="WP_195023386.1">
    <property type="nucleotide sequence ID" value="NZ_JBIAMT010000010.1"/>
</dbReference>